<feature type="transmembrane region" description="Helical" evidence="1">
    <location>
        <begin position="188"/>
        <end position="210"/>
    </location>
</feature>
<keyword evidence="1" id="KW-0472">Membrane</keyword>
<reference evidence="2 3" key="1">
    <citation type="submission" date="2015-11" db="EMBL/GenBank/DDBJ databases">
        <title>Expanding the genomic diversity of Burkholderia species for the development of highly accurate diagnostics.</title>
        <authorList>
            <person name="Sahl J."/>
            <person name="Keim P."/>
            <person name="Wagner D."/>
        </authorList>
    </citation>
    <scope>NUCLEOTIDE SEQUENCE [LARGE SCALE GENOMIC DNA]</scope>
    <source>
        <strain evidence="2 3">MSMB1301WGS</strain>
    </source>
</reference>
<proteinExistence type="predicted"/>
<sequence>MAVIELVLGTLVAGIYYVFSQLGVVAPWVWKLVLAVQCFVSIVLYVHYLTNRKSRRLWVEGIVSMLALVPWLAIGFVWLFYVLYIPIPVFLKILVALVCFSVIVWHATMVLVDFRRASKNESVLIAIYHNDGRSLILRHSCSGYIDHLTSRTPFKGTLMWVLVSLMPFAAAIGSNANHVLGGTVGPNVLGIVVSLLGFLMSISIIGNTYVKTMFFRVYLPLKLERKTGKRVVLAQ</sequence>
<dbReference type="AlphaFoldDB" id="A0A105VT05"/>
<dbReference type="Proteomes" id="UP000062317">
    <property type="component" value="Unassembled WGS sequence"/>
</dbReference>
<feature type="transmembrane region" description="Helical" evidence="1">
    <location>
        <begin position="62"/>
        <end position="84"/>
    </location>
</feature>
<feature type="transmembrane region" description="Helical" evidence="1">
    <location>
        <begin position="157"/>
        <end position="176"/>
    </location>
</feature>
<feature type="transmembrane region" description="Helical" evidence="1">
    <location>
        <begin position="90"/>
        <end position="112"/>
    </location>
</feature>
<accession>A0A105VT05</accession>
<feature type="transmembrane region" description="Helical" evidence="1">
    <location>
        <begin position="7"/>
        <end position="26"/>
    </location>
</feature>
<feature type="transmembrane region" description="Helical" evidence="1">
    <location>
        <begin position="32"/>
        <end position="50"/>
    </location>
</feature>
<comment type="caution">
    <text evidence="2">The sequence shown here is derived from an EMBL/GenBank/DDBJ whole genome shotgun (WGS) entry which is preliminary data.</text>
</comment>
<protein>
    <submittedName>
        <fullName evidence="2">Uncharacterized protein</fullName>
    </submittedName>
</protein>
<keyword evidence="1" id="KW-1133">Transmembrane helix</keyword>
<evidence type="ECO:0000313" key="2">
    <source>
        <dbReference type="EMBL" id="KVV53194.1"/>
    </source>
</evidence>
<name>A0A105VT05_9BURK</name>
<keyword evidence="3" id="KW-1185">Reference proteome</keyword>
<organism evidence="2 3">
    <name type="scientific">Burkholderia territorii</name>
    <dbReference type="NCBI Taxonomy" id="1503055"/>
    <lineage>
        <taxon>Bacteria</taxon>
        <taxon>Pseudomonadati</taxon>
        <taxon>Pseudomonadota</taxon>
        <taxon>Betaproteobacteria</taxon>
        <taxon>Burkholderiales</taxon>
        <taxon>Burkholderiaceae</taxon>
        <taxon>Burkholderia</taxon>
        <taxon>Burkholderia cepacia complex</taxon>
    </lineage>
</organism>
<dbReference type="EMBL" id="LPEQ01000037">
    <property type="protein sequence ID" value="KVV53194.1"/>
    <property type="molecule type" value="Genomic_DNA"/>
</dbReference>
<keyword evidence="1" id="KW-0812">Transmembrane</keyword>
<evidence type="ECO:0000256" key="1">
    <source>
        <dbReference type="SAM" id="Phobius"/>
    </source>
</evidence>
<gene>
    <name evidence="2" type="ORF">WT27_27420</name>
</gene>
<evidence type="ECO:0000313" key="3">
    <source>
        <dbReference type="Proteomes" id="UP000062317"/>
    </source>
</evidence>